<dbReference type="InterPro" id="IPR000073">
    <property type="entry name" value="AB_hydrolase_1"/>
</dbReference>
<dbReference type="EMBL" id="BAAAQX010000002">
    <property type="protein sequence ID" value="GAA2205429.1"/>
    <property type="molecule type" value="Genomic_DNA"/>
</dbReference>
<protein>
    <submittedName>
        <fullName evidence="4">Alpha/beta hydrolase</fullName>
    </submittedName>
</protein>
<evidence type="ECO:0000256" key="1">
    <source>
        <dbReference type="SAM" id="SignalP"/>
    </source>
</evidence>
<dbReference type="Proteomes" id="UP001499843">
    <property type="component" value="Unassembled WGS sequence"/>
</dbReference>
<organism evidence="4 5">
    <name type="scientific">Nonomuraea monospora</name>
    <dbReference type="NCBI Taxonomy" id="568818"/>
    <lineage>
        <taxon>Bacteria</taxon>
        <taxon>Bacillati</taxon>
        <taxon>Actinomycetota</taxon>
        <taxon>Actinomycetes</taxon>
        <taxon>Streptosporangiales</taxon>
        <taxon>Streptosporangiaceae</taxon>
        <taxon>Nonomuraea</taxon>
    </lineage>
</organism>
<sequence length="476" mass="51360">MRLFAIIALAGTFVTTPAAAQDTLRWGPCEGPERPQDLRCSTVQVPVDWARPDGRKITIKVAKLPATGRSEGTVFNVPGGPGVSGIDDLTGDRDDFTKLRERFDVVSLEPRNAATYGLLPRECFTTGPWITSPRTRAEYRRLGATIREGALKCRNADPAFFDNFNSASVARDIDAIRAALGERRLSMLATSYGGVTAVTYARLFPQRLRAAYFDGAINQLRDPVADARARFEVSEEQFGRFVEWCASARDVCGPGDVGARWRKLVAAADRTPLPVEGEAATYTGFDLQTAAMPNLRTPGPAPEHPGWRRLAQAIRQAEAGDAGGFAKYIKAGTGSAKLMSTVAMNMTHCADGLRFRDYRQYQAVRALGEKLSPNLASAGVWHRLGCVGWPVPVKNPGDPLPAGLPPFLGAGTWEDYANTADIVRRVPGSATVRYDGHGHGLYLSGDACTIAHANAYLMDLRLPAPGTTCRPATPTG</sequence>
<keyword evidence="4" id="KW-0378">Hydrolase</keyword>
<feature type="chain" id="PRO_5045114954" evidence="1">
    <location>
        <begin position="21"/>
        <end position="476"/>
    </location>
</feature>
<name>A0ABN3C8G5_9ACTN</name>
<evidence type="ECO:0000313" key="4">
    <source>
        <dbReference type="EMBL" id="GAA2205429.1"/>
    </source>
</evidence>
<feature type="domain" description="AB hydrolase-1" evidence="2">
    <location>
        <begin position="154"/>
        <end position="249"/>
    </location>
</feature>
<feature type="domain" description="Peptidase S33 tripeptidyl aminopeptidase-like C-terminal" evidence="3">
    <location>
        <begin position="379"/>
        <end position="469"/>
    </location>
</feature>
<dbReference type="RefSeq" id="WP_344470937.1">
    <property type="nucleotide sequence ID" value="NZ_BAAAQX010000002.1"/>
</dbReference>
<dbReference type="InterPro" id="IPR013595">
    <property type="entry name" value="Pept_S33_TAP-like_C"/>
</dbReference>
<accession>A0ABN3C8G5</accession>
<gene>
    <name evidence="4" type="ORF">GCM10009850_008870</name>
</gene>
<reference evidence="4 5" key="1">
    <citation type="journal article" date="2019" name="Int. J. Syst. Evol. Microbiol.">
        <title>The Global Catalogue of Microorganisms (GCM) 10K type strain sequencing project: providing services to taxonomists for standard genome sequencing and annotation.</title>
        <authorList>
            <consortium name="The Broad Institute Genomics Platform"/>
            <consortium name="The Broad Institute Genome Sequencing Center for Infectious Disease"/>
            <person name="Wu L."/>
            <person name="Ma J."/>
        </authorList>
    </citation>
    <scope>NUCLEOTIDE SEQUENCE [LARGE SCALE GENOMIC DNA]</scope>
    <source>
        <strain evidence="4 5">JCM 16114</strain>
    </source>
</reference>
<evidence type="ECO:0000259" key="3">
    <source>
        <dbReference type="Pfam" id="PF08386"/>
    </source>
</evidence>
<dbReference type="Pfam" id="PF08386">
    <property type="entry name" value="Abhydrolase_4"/>
    <property type="match status" value="1"/>
</dbReference>
<dbReference type="InterPro" id="IPR029058">
    <property type="entry name" value="AB_hydrolase_fold"/>
</dbReference>
<keyword evidence="1" id="KW-0732">Signal</keyword>
<evidence type="ECO:0000259" key="2">
    <source>
        <dbReference type="Pfam" id="PF00561"/>
    </source>
</evidence>
<dbReference type="SUPFAM" id="SSF53474">
    <property type="entry name" value="alpha/beta-Hydrolases"/>
    <property type="match status" value="1"/>
</dbReference>
<keyword evidence="5" id="KW-1185">Reference proteome</keyword>
<proteinExistence type="predicted"/>
<dbReference type="GO" id="GO:0016787">
    <property type="term" value="F:hydrolase activity"/>
    <property type="evidence" value="ECO:0007669"/>
    <property type="project" value="UniProtKB-KW"/>
</dbReference>
<comment type="caution">
    <text evidence="4">The sequence shown here is derived from an EMBL/GenBank/DDBJ whole genome shotgun (WGS) entry which is preliminary data.</text>
</comment>
<feature type="signal peptide" evidence="1">
    <location>
        <begin position="1"/>
        <end position="20"/>
    </location>
</feature>
<dbReference type="Pfam" id="PF00561">
    <property type="entry name" value="Abhydrolase_1"/>
    <property type="match status" value="1"/>
</dbReference>
<dbReference type="Gene3D" id="3.40.50.1820">
    <property type="entry name" value="alpha/beta hydrolase"/>
    <property type="match status" value="1"/>
</dbReference>
<evidence type="ECO:0000313" key="5">
    <source>
        <dbReference type="Proteomes" id="UP001499843"/>
    </source>
</evidence>